<evidence type="ECO:0000313" key="1">
    <source>
        <dbReference type="EMBL" id="KKK87133.1"/>
    </source>
</evidence>
<evidence type="ECO:0008006" key="2">
    <source>
        <dbReference type="Google" id="ProtNLM"/>
    </source>
</evidence>
<dbReference type="AlphaFoldDB" id="A0A0F8Z0F5"/>
<gene>
    <name evidence="1" type="ORF">LCGC14_2756290</name>
</gene>
<comment type="caution">
    <text evidence="1">The sequence shown here is derived from an EMBL/GenBank/DDBJ whole genome shotgun (WGS) entry which is preliminary data.</text>
</comment>
<organism evidence="1">
    <name type="scientific">marine sediment metagenome</name>
    <dbReference type="NCBI Taxonomy" id="412755"/>
    <lineage>
        <taxon>unclassified sequences</taxon>
        <taxon>metagenomes</taxon>
        <taxon>ecological metagenomes</taxon>
    </lineage>
</organism>
<sequence length="107" mass="12138">MKILAKIPSQIKIGALRANVTIVPYIHADDNFRGLFNQRTEELQIDNQLGGRARDMTFLHEILHMIAINYELGENESDVSRLANGIFEFLYYGLGIELDWSDISGTP</sequence>
<accession>A0A0F8Z0F5</accession>
<proteinExistence type="predicted"/>
<dbReference type="EMBL" id="LAZR01050539">
    <property type="protein sequence ID" value="KKK87133.1"/>
    <property type="molecule type" value="Genomic_DNA"/>
</dbReference>
<protein>
    <recommendedName>
        <fullName evidence="2">Metallopeptidase domain-containing protein</fullName>
    </recommendedName>
</protein>
<name>A0A0F8Z0F5_9ZZZZ</name>
<reference evidence="1" key="1">
    <citation type="journal article" date="2015" name="Nature">
        <title>Complex archaea that bridge the gap between prokaryotes and eukaryotes.</title>
        <authorList>
            <person name="Spang A."/>
            <person name="Saw J.H."/>
            <person name="Jorgensen S.L."/>
            <person name="Zaremba-Niedzwiedzka K."/>
            <person name="Martijn J."/>
            <person name="Lind A.E."/>
            <person name="van Eijk R."/>
            <person name="Schleper C."/>
            <person name="Guy L."/>
            <person name="Ettema T.J."/>
        </authorList>
    </citation>
    <scope>NUCLEOTIDE SEQUENCE</scope>
</reference>